<organism evidence="1">
    <name type="scientific">Micrurus corallinus</name>
    <name type="common">Brazilian coral snake</name>
    <dbReference type="NCBI Taxonomy" id="54390"/>
    <lineage>
        <taxon>Eukaryota</taxon>
        <taxon>Metazoa</taxon>
        <taxon>Chordata</taxon>
        <taxon>Craniata</taxon>
        <taxon>Vertebrata</taxon>
        <taxon>Euteleostomi</taxon>
        <taxon>Lepidosauria</taxon>
        <taxon>Squamata</taxon>
        <taxon>Bifurcata</taxon>
        <taxon>Unidentata</taxon>
        <taxon>Episquamata</taxon>
        <taxon>Toxicofera</taxon>
        <taxon>Serpentes</taxon>
        <taxon>Colubroidea</taxon>
        <taxon>Elapidae</taxon>
        <taxon>Elapinae</taxon>
        <taxon>Micrurus</taxon>
    </lineage>
</organism>
<reference evidence="1" key="1">
    <citation type="submission" date="2017-07" db="EMBL/GenBank/DDBJ databases">
        <authorList>
            <person name="Mikheyev A."/>
            <person name="Grau M."/>
        </authorList>
    </citation>
    <scope>NUCLEOTIDE SEQUENCE</scope>
    <source>
        <tissue evidence="1">Venom_gland</tissue>
    </source>
</reference>
<accession>A0A2D4FGQ2</accession>
<name>A0A2D4FGQ2_MICCO</name>
<reference evidence="1" key="2">
    <citation type="submission" date="2017-11" db="EMBL/GenBank/DDBJ databases">
        <title>Coralsnake Venomics: Analyses of Venom Gland Transcriptomes and Proteomes of Six Brazilian Taxa.</title>
        <authorList>
            <person name="Aird S.D."/>
            <person name="Jorge da Silva N."/>
            <person name="Qiu L."/>
            <person name="Villar-Briones A."/>
            <person name="Aparecida-Saddi V."/>
            <person name="Campos-Telles M.P."/>
            <person name="Grau M."/>
            <person name="Mikheyev A.S."/>
        </authorList>
    </citation>
    <scope>NUCLEOTIDE SEQUENCE</scope>
    <source>
        <tissue evidence="1">Venom_gland</tissue>
    </source>
</reference>
<dbReference type="EMBL" id="IACJ01076867">
    <property type="protein sequence ID" value="LAA46675.1"/>
    <property type="molecule type" value="Transcribed_RNA"/>
</dbReference>
<evidence type="ECO:0000313" key="1">
    <source>
        <dbReference type="EMBL" id="LAA46675.1"/>
    </source>
</evidence>
<dbReference type="AlphaFoldDB" id="A0A2D4FGQ2"/>
<sequence>MQERRVGLLTKAETFASCPPSVASARRCSHAFSTMFPLINVSGSSTAAVVATRTILIPKTSVSEPADSPKGAPNCWLEQKWENHQIGLPTQLLSWSPDSAAEMGQG</sequence>
<proteinExistence type="predicted"/>
<protein>
    <submittedName>
        <fullName evidence="1">Uncharacterized protein</fullName>
    </submittedName>
</protein>